<dbReference type="InterPro" id="IPR036388">
    <property type="entry name" value="WH-like_DNA-bd_sf"/>
</dbReference>
<reference evidence="2 3" key="1">
    <citation type="submission" date="2020-08" db="EMBL/GenBank/DDBJ databases">
        <title>Sequencing the genomes of 1000 actinobacteria strains.</title>
        <authorList>
            <person name="Klenk H.-P."/>
        </authorList>
    </citation>
    <scope>NUCLEOTIDE SEQUENCE [LARGE SCALE GENOMIC DNA]</scope>
    <source>
        <strain evidence="2 3">DSM 102030</strain>
    </source>
</reference>
<dbReference type="Proteomes" id="UP000523007">
    <property type="component" value="Unassembled WGS sequence"/>
</dbReference>
<dbReference type="PROSITE" id="PS50995">
    <property type="entry name" value="HTH_MARR_2"/>
    <property type="match status" value="1"/>
</dbReference>
<dbReference type="InterPro" id="IPR036390">
    <property type="entry name" value="WH_DNA-bd_sf"/>
</dbReference>
<dbReference type="GO" id="GO:0003677">
    <property type="term" value="F:DNA binding"/>
    <property type="evidence" value="ECO:0007669"/>
    <property type="project" value="UniProtKB-KW"/>
</dbReference>
<evidence type="ECO:0000313" key="2">
    <source>
        <dbReference type="EMBL" id="MBB4934299.1"/>
    </source>
</evidence>
<organism evidence="2 3">
    <name type="scientific">Lipingzhangella halophila</name>
    <dbReference type="NCBI Taxonomy" id="1783352"/>
    <lineage>
        <taxon>Bacteria</taxon>
        <taxon>Bacillati</taxon>
        <taxon>Actinomycetota</taxon>
        <taxon>Actinomycetes</taxon>
        <taxon>Streptosporangiales</taxon>
        <taxon>Nocardiopsidaceae</taxon>
        <taxon>Lipingzhangella</taxon>
    </lineage>
</organism>
<evidence type="ECO:0000313" key="3">
    <source>
        <dbReference type="Proteomes" id="UP000523007"/>
    </source>
</evidence>
<dbReference type="AlphaFoldDB" id="A0A7W7RLR2"/>
<comment type="caution">
    <text evidence="2">The sequence shown here is derived from an EMBL/GenBank/DDBJ whole genome shotgun (WGS) entry which is preliminary data.</text>
</comment>
<feature type="domain" description="HTH marR-type" evidence="1">
    <location>
        <begin position="10"/>
        <end position="144"/>
    </location>
</feature>
<name>A0A7W7RLR2_9ACTN</name>
<dbReference type="PANTHER" id="PTHR33164">
    <property type="entry name" value="TRANSCRIPTIONAL REGULATOR, MARR FAMILY"/>
    <property type="match status" value="1"/>
</dbReference>
<dbReference type="PANTHER" id="PTHR33164:SF95">
    <property type="entry name" value="TRANSCRIPTIONAL REGULATOR"/>
    <property type="match status" value="1"/>
</dbReference>
<keyword evidence="3" id="KW-1185">Reference proteome</keyword>
<gene>
    <name evidence="2" type="ORF">F4561_005119</name>
</gene>
<sequence>MPTAPGTPPPARLHGLPSRMFTQLAVRVHRMVAEELGEYHTHHYALLAALAERGAASQAELGRACGIDRSDVVAALTELTTQDLVRREPDPSHGRRNLIRLTPTGQRVLADLDERIAAVQERFLAPLPADDRTRFTETLATLLEHHTGS</sequence>
<proteinExistence type="predicted"/>
<keyword evidence="2" id="KW-0238">DNA-binding</keyword>
<dbReference type="GO" id="GO:0006950">
    <property type="term" value="P:response to stress"/>
    <property type="evidence" value="ECO:0007669"/>
    <property type="project" value="TreeGrafter"/>
</dbReference>
<protein>
    <submittedName>
        <fullName evidence="2">DNA-binding MarR family transcriptional regulator</fullName>
    </submittedName>
</protein>
<dbReference type="InterPro" id="IPR039422">
    <property type="entry name" value="MarR/SlyA-like"/>
</dbReference>
<dbReference type="Pfam" id="PF12802">
    <property type="entry name" value="MarR_2"/>
    <property type="match status" value="1"/>
</dbReference>
<accession>A0A7W7RLR2</accession>
<dbReference type="SUPFAM" id="SSF46785">
    <property type="entry name" value="Winged helix' DNA-binding domain"/>
    <property type="match status" value="1"/>
</dbReference>
<evidence type="ECO:0000259" key="1">
    <source>
        <dbReference type="PROSITE" id="PS50995"/>
    </source>
</evidence>
<dbReference type="RefSeq" id="WP_184582274.1">
    <property type="nucleotide sequence ID" value="NZ_JACHJT010000001.1"/>
</dbReference>
<dbReference type="Gene3D" id="1.10.10.10">
    <property type="entry name" value="Winged helix-like DNA-binding domain superfamily/Winged helix DNA-binding domain"/>
    <property type="match status" value="1"/>
</dbReference>
<dbReference type="InterPro" id="IPR000835">
    <property type="entry name" value="HTH_MarR-typ"/>
</dbReference>
<dbReference type="GO" id="GO:0003700">
    <property type="term" value="F:DNA-binding transcription factor activity"/>
    <property type="evidence" value="ECO:0007669"/>
    <property type="project" value="InterPro"/>
</dbReference>
<dbReference type="SMART" id="SM00347">
    <property type="entry name" value="HTH_MARR"/>
    <property type="match status" value="1"/>
</dbReference>
<dbReference type="EMBL" id="JACHJT010000001">
    <property type="protein sequence ID" value="MBB4934299.1"/>
    <property type="molecule type" value="Genomic_DNA"/>
</dbReference>